<dbReference type="InterPro" id="IPR015943">
    <property type="entry name" value="WD40/YVTN_repeat-like_dom_sf"/>
</dbReference>
<dbReference type="InterPro" id="IPR051200">
    <property type="entry name" value="Host-pathogen_enzymatic-act"/>
</dbReference>
<dbReference type="Gene3D" id="2.130.10.10">
    <property type="entry name" value="YVTN repeat-like/Quinoprotein amine dehydrogenase"/>
    <property type="match status" value="1"/>
</dbReference>
<dbReference type="PANTHER" id="PTHR47197">
    <property type="entry name" value="PROTEIN NIRF"/>
    <property type="match status" value="1"/>
</dbReference>
<evidence type="ECO:0000313" key="3">
    <source>
        <dbReference type="EMBL" id="SUE95236.1"/>
    </source>
</evidence>
<keyword evidence="4" id="KW-1185">Reference proteome</keyword>
<dbReference type="EMBL" id="LLWF02000080">
    <property type="protein sequence ID" value="ONH81960.1"/>
    <property type="molecule type" value="Genomic_DNA"/>
</dbReference>
<proteinExistence type="predicted"/>
<name>A0A1S8D2W7_9PROT</name>
<reference evidence="3 5" key="2">
    <citation type="submission" date="2018-06" db="EMBL/GenBank/DDBJ databases">
        <authorList>
            <consortium name="Pathogen Informatics"/>
            <person name="Doyle S."/>
        </authorList>
    </citation>
    <scope>NUCLEOTIDE SEQUENCE [LARGE SCALE GENOMIC DNA]</scope>
    <source>
        <strain evidence="3 5">NCTC13291</strain>
    </source>
</reference>
<feature type="chain" id="PRO_5036025691" evidence="1">
    <location>
        <begin position="38"/>
        <end position="380"/>
    </location>
</feature>
<dbReference type="InterPro" id="IPR011048">
    <property type="entry name" value="Haem_d1_sf"/>
</dbReference>
<accession>A0A1S8D2W7</accession>
<reference evidence="2 4" key="1">
    <citation type="submission" date="2016-12" db="EMBL/GenBank/DDBJ databases">
        <title>Draft genome sequence of Roseomonas mucosa strain AU37, isolated from a peripheral intravenous catheter.</title>
        <authorList>
            <person name="Choudhury M.A."/>
            <person name="Sidjabat H.E."/>
            <person name="Wailan A.M."/>
            <person name="Zhang L."/>
            <person name="Marsh N.M."/>
            <person name="Rickard C.M."/>
            <person name="Davies M."/>
            <person name="Mcmillan D.J."/>
        </authorList>
    </citation>
    <scope>NUCLEOTIDE SEQUENCE [LARGE SCALE GENOMIC DNA]</scope>
    <source>
        <strain evidence="2 4">SAVE376</strain>
    </source>
</reference>
<organism evidence="2 4">
    <name type="scientific">Roseomonas mucosa</name>
    <dbReference type="NCBI Taxonomy" id="207340"/>
    <lineage>
        <taxon>Bacteria</taxon>
        <taxon>Pseudomonadati</taxon>
        <taxon>Pseudomonadota</taxon>
        <taxon>Alphaproteobacteria</taxon>
        <taxon>Acetobacterales</taxon>
        <taxon>Roseomonadaceae</taxon>
        <taxon>Roseomonas</taxon>
    </lineage>
</organism>
<evidence type="ECO:0000256" key="1">
    <source>
        <dbReference type="SAM" id="SignalP"/>
    </source>
</evidence>
<gene>
    <name evidence="3" type="primary">yncE_3</name>
    <name evidence="2" type="ORF">APZ41_017060</name>
    <name evidence="3" type="ORF">NCTC13291_04119</name>
</gene>
<dbReference type="Proteomes" id="UP000054844">
    <property type="component" value="Unassembled WGS sequence"/>
</dbReference>
<keyword evidence="1" id="KW-0732">Signal</keyword>
<sequence length="380" mass="40592">MLNPVCLRSGTATMSRRRTLGLLTSGLAVAAMRPAWAAPKMKQVEVAPALYELAFSPSRNALFVLSAGGFAEGAPASRLLRLDPQSLAIRSELTLPLRGFGVALDDMAGRLYVGHGLDAAVSVVDIGENHVLGTLRLATKVKGEDGKEEYPYKLRELLLDPSGERLYLPGLGMKDSQVYVVSTKNLTAEKPITGIGPGATGIALDPAKDRLFVSTLAGQLCTIDRKTQELHHSVEAGGAEQPLNLAYDSASGAVLAVDQGMENLTRYKEKMIPGFVSKNPGNRVVALEPESGKLLWETPVGQGPVALRLDAARKRLFVTNRGSGSVSVLDTDRHSVAETVPLPPHPNSLALDEKTGTAFVSVKLPFEKIKEKESVARITL</sequence>
<evidence type="ECO:0000313" key="2">
    <source>
        <dbReference type="EMBL" id="ONH81960.1"/>
    </source>
</evidence>
<evidence type="ECO:0000313" key="4">
    <source>
        <dbReference type="Proteomes" id="UP000054844"/>
    </source>
</evidence>
<dbReference type="InterPro" id="IPR011964">
    <property type="entry name" value="YVTN_b-propeller_repeat"/>
</dbReference>
<dbReference type="EMBL" id="UGVN01000002">
    <property type="protein sequence ID" value="SUE95236.1"/>
    <property type="molecule type" value="Genomic_DNA"/>
</dbReference>
<dbReference type="Proteomes" id="UP000254919">
    <property type="component" value="Unassembled WGS sequence"/>
</dbReference>
<feature type="signal peptide" evidence="1">
    <location>
        <begin position="1"/>
        <end position="37"/>
    </location>
</feature>
<dbReference type="AlphaFoldDB" id="A0A1S8D2W7"/>
<dbReference type="SUPFAM" id="SSF51004">
    <property type="entry name" value="C-terminal (heme d1) domain of cytochrome cd1-nitrite reductase"/>
    <property type="match status" value="1"/>
</dbReference>
<protein>
    <submittedName>
        <fullName evidence="3">PQQ-dependent catabolism-associated beta-propeller protein</fullName>
    </submittedName>
    <submittedName>
        <fullName evidence="2">Transcriptional initiation protein Tat</fullName>
    </submittedName>
</protein>
<evidence type="ECO:0000313" key="5">
    <source>
        <dbReference type="Proteomes" id="UP000254919"/>
    </source>
</evidence>
<dbReference type="STRING" id="207340.APZ41_017060"/>
<dbReference type="NCBIfam" id="TIGR02276">
    <property type="entry name" value="beta_rpt_yvtn"/>
    <property type="match status" value="1"/>
</dbReference>
<dbReference type="PANTHER" id="PTHR47197:SF3">
    <property type="entry name" value="DIHYDRO-HEME D1 DEHYDROGENASE"/>
    <property type="match status" value="1"/>
</dbReference>